<keyword evidence="7" id="KW-1015">Disulfide bond</keyword>
<dbReference type="Gene3D" id="2.60.40.10">
    <property type="entry name" value="Immunoglobulins"/>
    <property type="match status" value="2"/>
</dbReference>
<evidence type="ECO:0000256" key="8">
    <source>
        <dbReference type="ARBA" id="ARBA00023170"/>
    </source>
</evidence>
<dbReference type="Ensembl" id="ENSTRUT00000067692.1">
    <property type="protein sequence ID" value="ENSTRUP00000081866.1"/>
    <property type="gene ID" value="ENSTRUG00000025737.2"/>
</dbReference>
<name>A0A674P7M7_TAKRU</name>
<evidence type="ECO:0000256" key="7">
    <source>
        <dbReference type="ARBA" id="ARBA00023157"/>
    </source>
</evidence>
<dbReference type="GO" id="GO:0042130">
    <property type="term" value="P:negative regulation of T cell proliferation"/>
    <property type="evidence" value="ECO:0007669"/>
    <property type="project" value="TreeGrafter"/>
</dbReference>
<keyword evidence="5" id="KW-1133">Transmembrane helix</keyword>
<feature type="domain" description="Ig-like" evidence="11">
    <location>
        <begin position="31"/>
        <end position="137"/>
    </location>
</feature>
<comment type="subcellular location">
    <subcellularLocation>
        <location evidence="1">Cell membrane</location>
        <topology evidence="1">Single-pass type I membrane protein</topology>
    </subcellularLocation>
</comment>
<dbReference type="PANTHER" id="PTHR25466">
    <property type="entry name" value="T-LYMPHOCYTE ACTIVATION ANTIGEN"/>
    <property type="match status" value="1"/>
</dbReference>
<evidence type="ECO:0000256" key="3">
    <source>
        <dbReference type="ARBA" id="ARBA00022692"/>
    </source>
</evidence>
<dbReference type="InterPro" id="IPR051713">
    <property type="entry name" value="T-cell_Activation_Regulation"/>
</dbReference>
<keyword evidence="9" id="KW-0325">Glycoprotein</keyword>
<dbReference type="InterPro" id="IPR013106">
    <property type="entry name" value="Ig_V-set"/>
</dbReference>
<dbReference type="SMART" id="SM00406">
    <property type="entry name" value="IGv"/>
    <property type="match status" value="1"/>
</dbReference>
<keyword evidence="4" id="KW-0732">Signal</keyword>
<evidence type="ECO:0000256" key="10">
    <source>
        <dbReference type="ARBA" id="ARBA00023319"/>
    </source>
</evidence>
<evidence type="ECO:0000259" key="11">
    <source>
        <dbReference type="PROSITE" id="PS50835"/>
    </source>
</evidence>
<accession>A0A674P7M7</accession>
<dbReference type="InterPro" id="IPR036179">
    <property type="entry name" value="Ig-like_dom_sf"/>
</dbReference>
<reference evidence="12" key="3">
    <citation type="submission" date="2025-09" db="UniProtKB">
        <authorList>
            <consortium name="Ensembl"/>
        </authorList>
    </citation>
    <scope>IDENTIFICATION</scope>
</reference>
<dbReference type="GO" id="GO:0071222">
    <property type="term" value="P:cellular response to lipopolysaccharide"/>
    <property type="evidence" value="ECO:0007669"/>
    <property type="project" value="TreeGrafter"/>
</dbReference>
<dbReference type="Pfam" id="PF07686">
    <property type="entry name" value="V-set"/>
    <property type="match status" value="1"/>
</dbReference>
<dbReference type="InterPro" id="IPR013783">
    <property type="entry name" value="Ig-like_fold"/>
</dbReference>
<evidence type="ECO:0000256" key="5">
    <source>
        <dbReference type="ARBA" id="ARBA00022989"/>
    </source>
</evidence>
<evidence type="ECO:0000313" key="13">
    <source>
        <dbReference type="Proteomes" id="UP000005226"/>
    </source>
</evidence>
<dbReference type="GeneTree" id="ENSGT01000000215671"/>
<dbReference type="FunFam" id="2.60.40.10:FF:000142">
    <property type="entry name" value="V-set domain-containing T-cell activation inhibitor 1"/>
    <property type="match status" value="1"/>
</dbReference>
<evidence type="ECO:0000256" key="6">
    <source>
        <dbReference type="ARBA" id="ARBA00023136"/>
    </source>
</evidence>
<dbReference type="InterPro" id="IPR003599">
    <property type="entry name" value="Ig_sub"/>
</dbReference>
<dbReference type="PROSITE" id="PS50835">
    <property type="entry name" value="IG_LIKE"/>
    <property type="match status" value="1"/>
</dbReference>
<dbReference type="AlphaFoldDB" id="A0A674P7M7"/>
<evidence type="ECO:0000256" key="9">
    <source>
        <dbReference type="ARBA" id="ARBA00023180"/>
    </source>
</evidence>
<reference evidence="12" key="2">
    <citation type="submission" date="2025-08" db="UniProtKB">
        <authorList>
            <consortium name="Ensembl"/>
        </authorList>
    </citation>
    <scope>IDENTIFICATION</scope>
</reference>
<dbReference type="InterPro" id="IPR007110">
    <property type="entry name" value="Ig-like_dom"/>
</dbReference>
<evidence type="ECO:0000313" key="12">
    <source>
        <dbReference type="Ensembl" id="ENSTRUP00000081866.1"/>
    </source>
</evidence>
<protein>
    <recommendedName>
        <fullName evidence="11">Ig-like domain-containing protein</fullName>
    </recommendedName>
</protein>
<dbReference type="OMA" id="HISEEYV"/>
<keyword evidence="13" id="KW-1185">Reference proteome</keyword>
<evidence type="ECO:0000256" key="4">
    <source>
        <dbReference type="ARBA" id="ARBA00022729"/>
    </source>
</evidence>
<dbReference type="GO" id="GO:0006955">
    <property type="term" value="P:immune response"/>
    <property type="evidence" value="ECO:0007669"/>
    <property type="project" value="TreeGrafter"/>
</dbReference>
<dbReference type="GO" id="GO:0031295">
    <property type="term" value="P:T cell costimulation"/>
    <property type="evidence" value="ECO:0007669"/>
    <property type="project" value="TreeGrafter"/>
</dbReference>
<dbReference type="SMART" id="SM00409">
    <property type="entry name" value="IG"/>
    <property type="match status" value="1"/>
</dbReference>
<dbReference type="PANTHER" id="PTHR25466:SF14">
    <property type="entry name" value="BUTYROPHILIN SUBFAMILY 2 MEMBER A2-LIKE-RELATED"/>
    <property type="match status" value="1"/>
</dbReference>
<reference evidence="12 13" key="1">
    <citation type="journal article" date="2011" name="Genome Biol. Evol.">
        <title>Integration of the genetic map and genome assembly of fugu facilitates insights into distinct features of genome evolution in teleosts and mammals.</title>
        <authorList>
            <person name="Kai W."/>
            <person name="Kikuchi K."/>
            <person name="Tohari S."/>
            <person name="Chew A.K."/>
            <person name="Tay A."/>
            <person name="Fujiwara A."/>
            <person name="Hosoya S."/>
            <person name="Suetake H."/>
            <person name="Naruse K."/>
            <person name="Brenner S."/>
            <person name="Suzuki Y."/>
            <person name="Venkatesh B."/>
        </authorList>
    </citation>
    <scope>NUCLEOTIDE SEQUENCE [LARGE SCALE GENOMIC DNA]</scope>
</reference>
<dbReference type="GO" id="GO:0009897">
    <property type="term" value="C:external side of plasma membrane"/>
    <property type="evidence" value="ECO:0007669"/>
    <property type="project" value="TreeGrafter"/>
</dbReference>
<keyword evidence="10" id="KW-0393">Immunoglobulin domain</keyword>
<keyword evidence="6" id="KW-0472">Membrane</keyword>
<keyword evidence="2" id="KW-1003">Cell membrane</keyword>
<dbReference type="GO" id="GO:0007166">
    <property type="term" value="P:cell surface receptor signaling pathway"/>
    <property type="evidence" value="ECO:0007669"/>
    <property type="project" value="TreeGrafter"/>
</dbReference>
<keyword evidence="3" id="KW-0812">Transmembrane</keyword>
<dbReference type="SUPFAM" id="SSF48726">
    <property type="entry name" value="Immunoglobulin"/>
    <property type="match status" value="1"/>
</dbReference>
<keyword evidence="8" id="KW-0675">Receptor</keyword>
<dbReference type="Proteomes" id="UP000005226">
    <property type="component" value="Chromosome 10"/>
</dbReference>
<organism evidence="12 13">
    <name type="scientific">Takifugu rubripes</name>
    <name type="common">Japanese pufferfish</name>
    <name type="synonym">Fugu rubripes</name>
    <dbReference type="NCBI Taxonomy" id="31033"/>
    <lineage>
        <taxon>Eukaryota</taxon>
        <taxon>Metazoa</taxon>
        <taxon>Chordata</taxon>
        <taxon>Craniata</taxon>
        <taxon>Vertebrata</taxon>
        <taxon>Euteleostomi</taxon>
        <taxon>Actinopterygii</taxon>
        <taxon>Neopterygii</taxon>
        <taxon>Teleostei</taxon>
        <taxon>Neoteleostei</taxon>
        <taxon>Acanthomorphata</taxon>
        <taxon>Eupercaria</taxon>
        <taxon>Tetraodontiformes</taxon>
        <taxon>Tetradontoidea</taxon>
        <taxon>Tetraodontidae</taxon>
        <taxon>Takifugu</taxon>
    </lineage>
</organism>
<dbReference type="GO" id="GO:0042102">
    <property type="term" value="P:positive regulation of T cell proliferation"/>
    <property type="evidence" value="ECO:0007669"/>
    <property type="project" value="TreeGrafter"/>
</dbReference>
<sequence>MDTDYCWWEVWDNKGLGFLIVPPSDRPLHVSAVTVVCAVSEDCVLPCSFHPGSNETIQWFRQGLGVYTFKRGDGSEDGRNKGHEQLAGRTSLFQDQISRGNASLLLMWVKVEDQGRYMCYTSTDIDNSENFIELKVEGHISEEYVIMFFWTNSHRRCSFFFVNDTIICSSERIYPEPELSWSTNPPSPMRDPPKPEVQLMEDGLYNISSTIVKNSTALSSSCTVSAGRNKRKTTLFKARRCFCCLLKDPS</sequence>
<evidence type="ECO:0000256" key="1">
    <source>
        <dbReference type="ARBA" id="ARBA00004251"/>
    </source>
</evidence>
<evidence type="ECO:0000256" key="2">
    <source>
        <dbReference type="ARBA" id="ARBA00022475"/>
    </source>
</evidence>
<dbReference type="InParanoid" id="A0A674P7M7"/>
<proteinExistence type="predicted"/>